<evidence type="ECO:0000313" key="2">
    <source>
        <dbReference type="EMBL" id="TDZ28978.1"/>
    </source>
</evidence>
<name>A0A4R8PUB1_9PEZI</name>
<accession>A0A4R8PUB1</accession>
<organism evidence="2 3">
    <name type="scientific">Colletotrichum spinosum</name>
    <dbReference type="NCBI Taxonomy" id="1347390"/>
    <lineage>
        <taxon>Eukaryota</taxon>
        <taxon>Fungi</taxon>
        <taxon>Dikarya</taxon>
        <taxon>Ascomycota</taxon>
        <taxon>Pezizomycotina</taxon>
        <taxon>Sordariomycetes</taxon>
        <taxon>Hypocreomycetidae</taxon>
        <taxon>Glomerellales</taxon>
        <taxon>Glomerellaceae</taxon>
        <taxon>Colletotrichum</taxon>
        <taxon>Colletotrichum orbiculare species complex</taxon>
    </lineage>
</organism>
<evidence type="ECO:0000313" key="3">
    <source>
        <dbReference type="Proteomes" id="UP000295083"/>
    </source>
</evidence>
<dbReference type="InterPro" id="IPR009003">
    <property type="entry name" value="Peptidase_S1_PA"/>
</dbReference>
<gene>
    <name evidence="2" type="ORF">C8035_v007302</name>
</gene>
<keyword evidence="3" id="KW-1185">Reference proteome</keyword>
<dbReference type="Proteomes" id="UP000295083">
    <property type="component" value="Unassembled WGS sequence"/>
</dbReference>
<sequence>MDEAVGVAISPGRPRRRVNNLAGSAPAESQQVAPNGRRTLNNSTPKVGAAGGVYGIQRLPEELGPNVKLNNLTSRDVRLLLRKLHLVKENPIEVPKDMDRKGLASLFMATLVFAQEDAGTAVCISPNGILLTCSHCIAETADDLDNSRSHWLLFAAGWIVEAKTLAFDATRDLALLEIISAQGPSPRTFPFVSPTVASPLPKTRLVCLGHPGSEDLETSEPGLPTGYNVLHLSTGTFRGFAEGQDLQNNSEIGALMHTCWTYWGQSGAPLLER</sequence>
<dbReference type="Gene3D" id="2.40.10.120">
    <property type="match status" value="1"/>
</dbReference>
<evidence type="ECO:0008006" key="4">
    <source>
        <dbReference type="Google" id="ProtNLM"/>
    </source>
</evidence>
<comment type="caution">
    <text evidence="2">The sequence shown here is derived from an EMBL/GenBank/DDBJ whole genome shotgun (WGS) entry which is preliminary data.</text>
</comment>
<dbReference type="EMBL" id="QAPG01000368">
    <property type="protein sequence ID" value="TDZ28978.1"/>
    <property type="molecule type" value="Genomic_DNA"/>
</dbReference>
<feature type="region of interest" description="Disordered" evidence="1">
    <location>
        <begin position="1"/>
        <end position="46"/>
    </location>
</feature>
<protein>
    <recommendedName>
        <fullName evidence="4">AT hook domain-containing protein family protein</fullName>
    </recommendedName>
</protein>
<evidence type="ECO:0000256" key="1">
    <source>
        <dbReference type="SAM" id="MobiDB-lite"/>
    </source>
</evidence>
<feature type="compositionally biased region" description="Polar residues" evidence="1">
    <location>
        <begin position="27"/>
        <end position="45"/>
    </location>
</feature>
<dbReference type="AlphaFoldDB" id="A0A4R8PUB1"/>
<dbReference type="Pfam" id="PF13365">
    <property type="entry name" value="Trypsin_2"/>
    <property type="match status" value="1"/>
</dbReference>
<dbReference type="SUPFAM" id="SSF50494">
    <property type="entry name" value="Trypsin-like serine proteases"/>
    <property type="match status" value="1"/>
</dbReference>
<reference evidence="2 3" key="1">
    <citation type="submission" date="2018-11" db="EMBL/GenBank/DDBJ databases">
        <title>Genome sequence and assembly of Colletotrichum spinosum.</title>
        <authorList>
            <person name="Gan P."/>
            <person name="Shirasu K."/>
        </authorList>
    </citation>
    <scope>NUCLEOTIDE SEQUENCE [LARGE SCALE GENOMIC DNA]</scope>
    <source>
        <strain evidence="2 3">CBS 515.97</strain>
    </source>
</reference>
<proteinExistence type="predicted"/>